<evidence type="ECO:0000313" key="1">
    <source>
        <dbReference type="EMBL" id="EKY28648.1"/>
    </source>
</evidence>
<dbReference type="EMBL" id="AMEZ01000022">
    <property type="protein sequence ID" value="EKY28648.1"/>
    <property type="molecule type" value="Genomic_DNA"/>
</dbReference>
<proteinExistence type="predicted"/>
<dbReference type="AlphaFoldDB" id="L1QKZ4"/>
<organism evidence="1 2">
    <name type="scientific">Clostridium celatum DSM 1785</name>
    <dbReference type="NCBI Taxonomy" id="545697"/>
    <lineage>
        <taxon>Bacteria</taxon>
        <taxon>Bacillati</taxon>
        <taxon>Bacillota</taxon>
        <taxon>Clostridia</taxon>
        <taxon>Eubacteriales</taxon>
        <taxon>Clostridiaceae</taxon>
        <taxon>Clostridium</taxon>
    </lineage>
</organism>
<comment type="caution">
    <text evidence="1">The sequence shown here is derived from an EMBL/GenBank/DDBJ whole genome shotgun (WGS) entry which is preliminary data.</text>
</comment>
<dbReference type="STRING" id="545697.HMPREF0216_00701"/>
<name>L1QKZ4_9CLOT</name>
<accession>L1QKZ4</accession>
<sequence>MKRLIIGFLGGFMLLVILNSYPQAMLKKCVGIQYTDKANVVDKVYKSKNEYLDVNVIIPQI</sequence>
<protein>
    <submittedName>
        <fullName evidence="1">Uncharacterized protein</fullName>
    </submittedName>
</protein>
<dbReference type="Proteomes" id="UP000010420">
    <property type="component" value="Unassembled WGS sequence"/>
</dbReference>
<dbReference type="HOGENOM" id="CLU_2914280_0_0_9"/>
<dbReference type="RefSeq" id="WP_005211059.1">
    <property type="nucleotide sequence ID" value="NZ_KB291615.1"/>
</dbReference>
<evidence type="ECO:0000313" key="2">
    <source>
        <dbReference type="Proteomes" id="UP000010420"/>
    </source>
</evidence>
<gene>
    <name evidence="1" type="ORF">HMPREF0216_00701</name>
</gene>
<reference evidence="1 2" key="1">
    <citation type="submission" date="2012-05" db="EMBL/GenBank/DDBJ databases">
        <authorList>
            <person name="Weinstock G."/>
            <person name="Sodergren E."/>
            <person name="Lobos E.A."/>
            <person name="Fulton L."/>
            <person name="Fulton R."/>
            <person name="Courtney L."/>
            <person name="Fronick C."/>
            <person name="O'Laughlin M."/>
            <person name="Godfrey J."/>
            <person name="Wilson R.M."/>
            <person name="Miner T."/>
            <person name="Farmer C."/>
            <person name="Delehaunty K."/>
            <person name="Cordes M."/>
            <person name="Minx P."/>
            <person name="Tomlinson C."/>
            <person name="Chen J."/>
            <person name="Wollam A."/>
            <person name="Pepin K.H."/>
            <person name="Bhonagiri V."/>
            <person name="Zhang X."/>
            <person name="Suruliraj S."/>
            <person name="Warren W."/>
            <person name="Mitreva M."/>
            <person name="Mardis E.R."/>
            <person name="Wilson R.K."/>
        </authorList>
    </citation>
    <scope>NUCLEOTIDE SEQUENCE [LARGE SCALE GENOMIC DNA]</scope>
    <source>
        <strain evidence="1 2">DSM 1785</strain>
    </source>
</reference>
<dbReference type="PATRIC" id="fig|545697.3.peg.691"/>
<keyword evidence="2" id="KW-1185">Reference proteome</keyword>